<dbReference type="EMBL" id="BGPR01004854">
    <property type="protein sequence ID" value="GBN04055.1"/>
    <property type="molecule type" value="Genomic_DNA"/>
</dbReference>
<accession>A0A4Y2KNY3</accession>
<sequence length="84" mass="9177">MGTVICYKLAAIDPCTETLTKQVRPVVGDDFTTDTVPPGERKTGIFRSTSHPFTPGVCPGDSLEGNNELLCLYSVTFRNVFYST</sequence>
<gene>
    <name evidence="1" type="ORF">AVEN_259792_1</name>
</gene>
<organism evidence="1 2">
    <name type="scientific">Araneus ventricosus</name>
    <name type="common">Orbweaver spider</name>
    <name type="synonym">Epeira ventricosa</name>
    <dbReference type="NCBI Taxonomy" id="182803"/>
    <lineage>
        <taxon>Eukaryota</taxon>
        <taxon>Metazoa</taxon>
        <taxon>Ecdysozoa</taxon>
        <taxon>Arthropoda</taxon>
        <taxon>Chelicerata</taxon>
        <taxon>Arachnida</taxon>
        <taxon>Araneae</taxon>
        <taxon>Araneomorphae</taxon>
        <taxon>Entelegynae</taxon>
        <taxon>Araneoidea</taxon>
        <taxon>Araneidae</taxon>
        <taxon>Araneus</taxon>
    </lineage>
</organism>
<comment type="caution">
    <text evidence="1">The sequence shown here is derived from an EMBL/GenBank/DDBJ whole genome shotgun (WGS) entry which is preliminary data.</text>
</comment>
<evidence type="ECO:0000313" key="2">
    <source>
        <dbReference type="Proteomes" id="UP000499080"/>
    </source>
</evidence>
<name>A0A4Y2KNY3_ARAVE</name>
<protein>
    <submittedName>
        <fullName evidence="1">Uncharacterized protein</fullName>
    </submittedName>
</protein>
<proteinExistence type="predicted"/>
<reference evidence="1 2" key="1">
    <citation type="journal article" date="2019" name="Sci. Rep.">
        <title>Orb-weaving spider Araneus ventricosus genome elucidates the spidroin gene catalogue.</title>
        <authorList>
            <person name="Kono N."/>
            <person name="Nakamura H."/>
            <person name="Ohtoshi R."/>
            <person name="Moran D.A.P."/>
            <person name="Shinohara A."/>
            <person name="Yoshida Y."/>
            <person name="Fujiwara M."/>
            <person name="Mori M."/>
            <person name="Tomita M."/>
            <person name="Arakawa K."/>
        </authorList>
    </citation>
    <scope>NUCLEOTIDE SEQUENCE [LARGE SCALE GENOMIC DNA]</scope>
</reference>
<dbReference type="AlphaFoldDB" id="A0A4Y2KNY3"/>
<keyword evidence="2" id="KW-1185">Reference proteome</keyword>
<evidence type="ECO:0000313" key="1">
    <source>
        <dbReference type="EMBL" id="GBN04055.1"/>
    </source>
</evidence>
<dbReference type="Proteomes" id="UP000499080">
    <property type="component" value="Unassembled WGS sequence"/>
</dbReference>